<sequence>MGNTQNQPIEQNKSIQNNISLIPSNSFKNKVKSALLLEKKFKERNLEIQEKLLLKYSQDKKKKIDEINNRENELLQKLELETNDKIEKLTIELEKNISIINKKKKKYISSIQDANQFIKLSSDNRDSLKKLVDSDIVISKVDAKYKIYELDLEIERLKNEYYEEKKNLECRKSLEKQRKNIYEDKKLEINILKDKLINLGKKYYDKQLEFNNFLRYIQSYLYPKEENRNINENDEKLSIAQQIISAKIFNLKNDLKKNNIKISTEKNIEKIIDKNNNIEITTDNNTNIVTFNDYTTNIEIKYDLQYGIETIIDPMNNQIIKFDYVNKIETITNIETGVKNETKKIDFKIYPQEAEIIIPKKPTINEPFALKLNSETNTDILNTNTVLKKIKELDQESNSIEENDIELIDSIINDFNNLKESIKNDIESESLLELLNKRINDSIENIEYKKNEIIKSTSVLEYIKIFILYLIKLMTDTFIYSIPVLLIGIILFYLFNSNTEYAVAFRNLFFNKE</sequence>
<dbReference type="AlphaFoldDB" id="A0A6C0H0R7"/>
<evidence type="ECO:0000313" key="3">
    <source>
        <dbReference type="EMBL" id="QHT73745.1"/>
    </source>
</evidence>
<protein>
    <submittedName>
        <fullName evidence="3">Uncharacterized protein</fullName>
    </submittedName>
</protein>
<dbReference type="EMBL" id="MN739831">
    <property type="protein sequence ID" value="QHT73745.1"/>
    <property type="molecule type" value="Genomic_DNA"/>
</dbReference>
<accession>A0A6C0H0R7</accession>
<feature type="transmembrane region" description="Helical" evidence="2">
    <location>
        <begin position="478"/>
        <end position="495"/>
    </location>
</feature>
<keyword evidence="2" id="KW-0812">Transmembrane</keyword>
<proteinExistence type="predicted"/>
<reference evidence="3" key="1">
    <citation type="journal article" date="2020" name="Nature">
        <title>Giant virus diversity and host interactions through global metagenomics.</title>
        <authorList>
            <person name="Schulz F."/>
            <person name="Roux S."/>
            <person name="Paez-Espino D."/>
            <person name="Jungbluth S."/>
            <person name="Walsh D.A."/>
            <person name="Denef V.J."/>
            <person name="McMahon K.D."/>
            <person name="Konstantinidis K.T."/>
            <person name="Eloe-Fadrosh E.A."/>
            <person name="Kyrpides N.C."/>
            <person name="Woyke T."/>
        </authorList>
    </citation>
    <scope>NUCLEOTIDE SEQUENCE</scope>
    <source>
        <strain evidence="3">GVMAG-M-3300023179-4</strain>
    </source>
</reference>
<evidence type="ECO:0000256" key="2">
    <source>
        <dbReference type="SAM" id="Phobius"/>
    </source>
</evidence>
<name>A0A6C0H0R7_9ZZZZ</name>
<keyword evidence="1" id="KW-0175">Coiled coil</keyword>
<keyword evidence="2" id="KW-0472">Membrane</keyword>
<feature type="coiled-coil region" evidence="1">
    <location>
        <begin position="57"/>
        <end position="84"/>
    </location>
</feature>
<feature type="coiled-coil region" evidence="1">
    <location>
        <begin position="147"/>
        <end position="185"/>
    </location>
</feature>
<evidence type="ECO:0000256" key="1">
    <source>
        <dbReference type="SAM" id="Coils"/>
    </source>
</evidence>
<organism evidence="3">
    <name type="scientific">viral metagenome</name>
    <dbReference type="NCBI Taxonomy" id="1070528"/>
    <lineage>
        <taxon>unclassified sequences</taxon>
        <taxon>metagenomes</taxon>
        <taxon>organismal metagenomes</taxon>
    </lineage>
</organism>
<keyword evidence="2" id="KW-1133">Transmembrane helix</keyword>